<dbReference type="RefSeq" id="XP_067804738.1">
    <property type="nucleotide sequence ID" value="XM_067945947.1"/>
</dbReference>
<protein>
    <submittedName>
        <fullName evidence="2">Uncharacterized protein</fullName>
    </submittedName>
</protein>
<comment type="caution">
    <text evidence="2">The sequence shown here is derived from an EMBL/GenBank/DDBJ whole genome shotgun (WGS) entry which is preliminary data.</text>
</comment>
<dbReference type="Proteomes" id="UP001214638">
    <property type="component" value="Unassembled WGS sequence"/>
</dbReference>
<name>A0AAD9PN49_9APIC</name>
<dbReference type="KEGG" id="bdw:94335197"/>
<dbReference type="EMBL" id="JALLKP010000001">
    <property type="protein sequence ID" value="KAK2197896.1"/>
    <property type="molecule type" value="Genomic_DNA"/>
</dbReference>
<sequence length="112" mass="12260">MRKCALAPDSHSGVLVVKSSLTRFSNALLECSSKAAEAVNAAEQMITKQRAVISQNNKKGGLEVYKAQRSQFVAFIASLLEKVETTCNSHRNGNRGMMEPPEAYDNVLFNDP</sequence>
<reference evidence="2" key="1">
    <citation type="journal article" date="2023" name="Nat. Microbiol.">
        <title>Babesia duncani multi-omics identifies virulence factors and drug targets.</title>
        <authorList>
            <person name="Singh P."/>
            <person name="Lonardi S."/>
            <person name="Liang Q."/>
            <person name="Vydyam P."/>
            <person name="Khabirova E."/>
            <person name="Fang T."/>
            <person name="Gihaz S."/>
            <person name="Thekkiniath J."/>
            <person name="Munshi M."/>
            <person name="Abel S."/>
            <person name="Ciampossin L."/>
            <person name="Batugedara G."/>
            <person name="Gupta M."/>
            <person name="Lu X.M."/>
            <person name="Lenz T."/>
            <person name="Chakravarty S."/>
            <person name="Cornillot E."/>
            <person name="Hu Y."/>
            <person name="Ma W."/>
            <person name="Gonzalez L.M."/>
            <person name="Sanchez S."/>
            <person name="Estrada K."/>
            <person name="Sanchez-Flores A."/>
            <person name="Montero E."/>
            <person name="Harb O.S."/>
            <person name="Le Roch K.G."/>
            <person name="Mamoun C.B."/>
        </authorList>
    </citation>
    <scope>NUCLEOTIDE SEQUENCE</scope>
    <source>
        <strain evidence="2">WA1</strain>
    </source>
</reference>
<gene>
    <name evidence="2" type="ORF">BdWA1_000899</name>
</gene>
<organism evidence="2 3">
    <name type="scientific">Babesia duncani</name>
    <dbReference type="NCBI Taxonomy" id="323732"/>
    <lineage>
        <taxon>Eukaryota</taxon>
        <taxon>Sar</taxon>
        <taxon>Alveolata</taxon>
        <taxon>Apicomplexa</taxon>
        <taxon>Aconoidasida</taxon>
        <taxon>Piroplasmida</taxon>
        <taxon>Babesiidae</taxon>
        <taxon>Babesia</taxon>
    </lineage>
</organism>
<proteinExistence type="predicted"/>
<feature type="region of interest" description="Disordered" evidence="1">
    <location>
        <begin position="89"/>
        <end position="112"/>
    </location>
</feature>
<evidence type="ECO:0000313" key="2">
    <source>
        <dbReference type="EMBL" id="KAK2197896.1"/>
    </source>
</evidence>
<dbReference type="GeneID" id="94335197"/>
<accession>A0AAD9PN49</accession>
<evidence type="ECO:0000256" key="1">
    <source>
        <dbReference type="SAM" id="MobiDB-lite"/>
    </source>
</evidence>
<evidence type="ECO:0000313" key="3">
    <source>
        <dbReference type="Proteomes" id="UP001214638"/>
    </source>
</evidence>
<dbReference type="AlphaFoldDB" id="A0AAD9PN49"/>
<keyword evidence="3" id="KW-1185">Reference proteome</keyword>